<proteinExistence type="predicted"/>
<organism evidence="1 2">
    <name type="scientific">Limnoglobus roseus</name>
    <dbReference type="NCBI Taxonomy" id="2598579"/>
    <lineage>
        <taxon>Bacteria</taxon>
        <taxon>Pseudomonadati</taxon>
        <taxon>Planctomycetota</taxon>
        <taxon>Planctomycetia</taxon>
        <taxon>Gemmatales</taxon>
        <taxon>Gemmataceae</taxon>
        <taxon>Limnoglobus</taxon>
    </lineage>
</organism>
<dbReference type="PANTHER" id="PTHR12558:SF13">
    <property type="entry name" value="CELL DIVISION CYCLE PROTEIN 27 HOMOLOG"/>
    <property type="match status" value="1"/>
</dbReference>
<dbReference type="GO" id="GO:0006396">
    <property type="term" value="P:RNA processing"/>
    <property type="evidence" value="ECO:0007669"/>
    <property type="project" value="InterPro"/>
</dbReference>
<dbReference type="SUPFAM" id="SSF48452">
    <property type="entry name" value="TPR-like"/>
    <property type="match status" value="5"/>
</dbReference>
<gene>
    <name evidence="1" type="ORF">PX52LOC_02468</name>
</gene>
<accession>A0A5C1ABK1</accession>
<dbReference type="Gene3D" id="1.25.40.10">
    <property type="entry name" value="Tetratricopeptide repeat domain"/>
    <property type="match status" value="6"/>
</dbReference>
<dbReference type="OrthoDB" id="255895at2"/>
<dbReference type="Proteomes" id="UP000324974">
    <property type="component" value="Chromosome"/>
</dbReference>
<dbReference type="Pfam" id="PF14559">
    <property type="entry name" value="TPR_19"/>
    <property type="match status" value="3"/>
</dbReference>
<reference evidence="2" key="1">
    <citation type="submission" date="2019-08" db="EMBL/GenBank/DDBJ databases">
        <title>Limnoglobus roseus gen. nov., sp. nov., a novel freshwater planctomycete with a giant genome from the family Gemmataceae.</title>
        <authorList>
            <person name="Kulichevskaya I.S."/>
            <person name="Naumoff D.G."/>
            <person name="Miroshnikov K."/>
            <person name="Ivanova A."/>
            <person name="Philippov D.A."/>
            <person name="Hakobyan A."/>
            <person name="Rijpstra I.C."/>
            <person name="Sinninghe Damste J.S."/>
            <person name="Liesack W."/>
            <person name="Dedysh S.N."/>
        </authorList>
    </citation>
    <scope>NUCLEOTIDE SEQUENCE [LARGE SCALE GENOMIC DNA]</scope>
    <source>
        <strain evidence="2">PX52</strain>
    </source>
</reference>
<dbReference type="InterPro" id="IPR003107">
    <property type="entry name" value="HAT"/>
</dbReference>
<protein>
    <submittedName>
        <fullName evidence="1">Tetratricopeptide repeat protein</fullName>
    </submittedName>
</protein>
<evidence type="ECO:0000313" key="2">
    <source>
        <dbReference type="Proteomes" id="UP000324974"/>
    </source>
</evidence>
<dbReference type="InterPro" id="IPR011990">
    <property type="entry name" value="TPR-like_helical_dom_sf"/>
</dbReference>
<dbReference type="KEGG" id="lrs:PX52LOC_02468"/>
<dbReference type="SMART" id="SM00386">
    <property type="entry name" value="HAT"/>
    <property type="match status" value="6"/>
</dbReference>
<dbReference type="InterPro" id="IPR019734">
    <property type="entry name" value="TPR_rpt"/>
</dbReference>
<dbReference type="SUPFAM" id="SSF81901">
    <property type="entry name" value="HCP-like"/>
    <property type="match status" value="1"/>
</dbReference>
<dbReference type="RefSeq" id="WP_149110347.1">
    <property type="nucleotide sequence ID" value="NZ_CP042425.1"/>
</dbReference>
<dbReference type="Pfam" id="PF13432">
    <property type="entry name" value="TPR_16"/>
    <property type="match status" value="2"/>
</dbReference>
<keyword evidence="2" id="KW-1185">Reference proteome</keyword>
<dbReference type="EMBL" id="CP042425">
    <property type="protein sequence ID" value="QEL15543.1"/>
    <property type="molecule type" value="Genomic_DNA"/>
</dbReference>
<dbReference type="PANTHER" id="PTHR12558">
    <property type="entry name" value="CELL DIVISION CYCLE 16,23,27"/>
    <property type="match status" value="1"/>
</dbReference>
<evidence type="ECO:0000313" key="1">
    <source>
        <dbReference type="EMBL" id="QEL15543.1"/>
    </source>
</evidence>
<dbReference type="SMART" id="SM00028">
    <property type="entry name" value="TPR"/>
    <property type="match status" value="10"/>
</dbReference>
<dbReference type="Pfam" id="PF13181">
    <property type="entry name" value="TPR_8"/>
    <property type="match status" value="1"/>
</dbReference>
<sequence>MFKRRLNYRFILFSLAILGLLVLSSRYVHAWQTRKNAGSLKTRAEEAVAAGDKGKAVGYYDRYLKFRPDDVEARKEFALLFSDISSDRESLSRSYRLLEDVLRAQPGDLTIRRKTADLALALNRPNDAKVHLEELLKASPKDAATLEQLGLCEEMAGKPESAIKRFEGALASEPGRVAIYPRVANLYRRTGKPEEGDKAMDRMVAANPDSPQALSSRARYLQSLGLLDAAAKDAAAVRTRLAPDEQDTILVVAELALGKADTATARAEFERGRKLYPKDLRFAIGVIRLDLAAGRLDAAIPALKAATAAIPDQSGDLWMLADLCITAGEPDEARKLIARLSKGNSLPVAVRYLDARLLLSEQKWLAASEQLTRCRPDLSLLPDLAFQVEMLLVACYTELDQPDKRLEAAKAAVKIGPISLPARQAVAEARLATGSTSEALDDFQQLAGRSAACRFAAVRLAIWLNRSRPQPDWDGPAQMLAATPAEAQTSADFHLLTAELLVARKKLDDSQKAKDFSEARKILEGARTVAPKEIAFWLALANLERLEKGATAGLDVLDQAEKAIGDSVVLRLARAASWTAQRVPADRLKGLENKIDSFAPKEQSQLLIGLADAYSVLGSETDARRLLGELTRRQPNNLAFHTRLFDHVVWRDDPKDLGVMVETIRRLEGEDGVAWRYADAVRHAAVAWRDNSPPETALARRRLAEIAPRRPQWGRVPLLDAELEDRAGNVEAAIEKYRRAIQLGVRAIPVVKRAVELLMARRRFDEAREVLTVAATEQVSPEYDRLSTVLSLNRHEPQEATLALAAAAVKVDSPEPRDQAWRGMILASLGKTEEAEAALRQAVKLGPTDAANWVALVSFLAGENKKADALDMTKLAESRVSAAQRAACLARCYSALGDRETAAKHYEALGQQSPNDPAVQRELCEFHLRFGELEKAERLLRTIMDRPETAVWARRSLAVLLATRGDYAKGTEALELLGANLRERPDSPEDQRAKAIVLATRPGGRRQSIQTLEASFVRMRATPAEEFLLAQLYEADGNWPKAKELYLGLLTTRGAGNAVYYSRFVLSLIRAKELDAATTWLQQLEALPDQAAAPQTTELKARLARAQNKPGVALQLLTDFAERDFQKRKQPSTFWTVGRLLAELGLGQEGEAMMNRFVAATEAQTPAVYLELAAFLARENKVDAAVNALDRAVSRGVSPEKVGQLAVGVVRLGQPTEADFGRVEALLSRAQQARPTSVDLLISSADLLDARGRYDEAIARYRAILETAPRNALALNNLAWLLSLHAKQHDEALTAVARAIEAAGPVAIYLDTRSLIEMRKGQGERAQQDLTAAIAQGTRPDFLFHLALVHEANGNLTDARYWCRKALQDGLSAKDLHALERADFDRLTNTLGK</sequence>
<name>A0A5C1ABK1_9BACT</name>